<dbReference type="PROSITE" id="PS50949">
    <property type="entry name" value="HTH_GNTR"/>
    <property type="match status" value="1"/>
</dbReference>
<evidence type="ECO:0000256" key="1">
    <source>
        <dbReference type="ARBA" id="ARBA00023015"/>
    </source>
</evidence>
<dbReference type="SMART" id="SM00345">
    <property type="entry name" value="HTH_GNTR"/>
    <property type="match status" value="1"/>
</dbReference>
<keyword evidence="2" id="KW-0238">DNA-binding</keyword>
<organism evidence="5">
    <name type="scientific">Bifidobacterium aquikefiricola</name>
    <dbReference type="NCBI Taxonomy" id="3059038"/>
    <lineage>
        <taxon>Bacteria</taxon>
        <taxon>Bacillati</taxon>
        <taxon>Actinomycetota</taxon>
        <taxon>Actinomycetes</taxon>
        <taxon>Bifidobacteriales</taxon>
        <taxon>Bifidobacteriaceae</taxon>
        <taxon>Bifidobacterium</taxon>
    </lineage>
</organism>
<protein>
    <submittedName>
        <fullName evidence="5">GntR family transcriptional regulator</fullName>
    </submittedName>
</protein>
<dbReference type="CDD" id="cd07377">
    <property type="entry name" value="WHTH_GntR"/>
    <property type="match status" value="1"/>
</dbReference>
<name>A0AB39U6S9_9BIFI</name>
<dbReference type="AlphaFoldDB" id="A0AB39U6S9"/>
<dbReference type="PANTHER" id="PTHR38445">
    <property type="entry name" value="HTH-TYPE TRANSCRIPTIONAL REPRESSOR YTRA"/>
    <property type="match status" value="1"/>
</dbReference>
<dbReference type="Pfam" id="PF00392">
    <property type="entry name" value="GntR"/>
    <property type="match status" value="1"/>
</dbReference>
<keyword evidence="3" id="KW-0804">Transcription</keyword>
<dbReference type="GO" id="GO:0003677">
    <property type="term" value="F:DNA binding"/>
    <property type="evidence" value="ECO:0007669"/>
    <property type="project" value="UniProtKB-KW"/>
</dbReference>
<gene>
    <name evidence="5" type="ORF">QN215_00930</name>
</gene>
<dbReference type="InterPro" id="IPR036390">
    <property type="entry name" value="WH_DNA-bd_sf"/>
</dbReference>
<dbReference type="Gene3D" id="1.10.10.10">
    <property type="entry name" value="Winged helix-like DNA-binding domain superfamily/Winged helix DNA-binding domain"/>
    <property type="match status" value="1"/>
</dbReference>
<dbReference type="InterPro" id="IPR036388">
    <property type="entry name" value="WH-like_DNA-bd_sf"/>
</dbReference>
<dbReference type="RefSeq" id="WP_369344286.1">
    <property type="nucleotide sequence ID" value="NZ_CP129674.1"/>
</dbReference>
<sequence>MPEISSSSEPIFLALARIISNAILAGTYKPGSQVPSTNELATFFKINPITAGRALTVLTEQGILSKRRGVGTFVTQDAVALLRASRIDEFTRTFIDPLLAEAKLLGISDREIAQKIAERNNTLLGIETMSDPWKER</sequence>
<feature type="domain" description="HTH gntR-type" evidence="4">
    <location>
        <begin position="9"/>
        <end position="77"/>
    </location>
</feature>
<evidence type="ECO:0000256" key="2">
    <source>
        <dbReference type="ARBA" id="ARBA00023125"/>
    </source>
</evidence>
<evidence type="ECO:0000256" key="3">
    <source>
        <dbReference type="ARBA" id="ARBA00023163"/>
    </source>
</evidence>
<keyword evidence="1" id="KW-0805">Transcription regulation</keyword>
<dbReference type="KEGG" id="baqk:QN215_00930"/>
<proteinExistence type="predicted"/>
<dbReference type="EMBL" id="CP129674">
    <property type="protein sequence ID" value="XDS44740.1"/>
    <property type="molecule type" value="Genomic_DNA"/>
</dbReference>
<evidence type="ECO:0000259" key="4">
    <source>
        <dbReference type="PROSITE" id="PS50949"/>
    </source>
</evidence>
<dbReference type="PANTHER" id="PTHR38445:SF10">
    <property type="entry name" value="GNTR-FAMILY TRANSCRIPTIONAL REGULATOR"/>
    <property type="match status" value="1"/>
</dbReference>
<accession>A0AB39U6S9</accession>
<reference evidence="5" key="1">
    <citation type="submission" date="2023-07" db="EMBL/GenBank/DDBJ databases">
        <title>Bifidobacterium aquikefiriaerophilum sp. nov. and Bifidobacterium eccum sp. nov., isolated from water kefir.</title>
        <authorList>
            <person name="Breselge S."/>
            <person name="Bellassi P."/>
            <person name="Barcenilla C."/>
            <person name="Alvarez-Ordonez A."/>
            <person name="Morelli L."/>
            <person name="Cotter P.D."/>
        </authorList>
    </citation>
    <scope>NUCLEOTIDE SEQUENCE</scope>
    <source>
        <strain evidence="5">WK041_4_12</strain>
    </source>
</reference>
<dbReference type="SUPFAM" id="SSF46785">
    <property type="entry name" value="Winged helix' DNA-binding domain"/>
    <property type="match status" value="1"/>
</dbReference>
<dbReference type="InterPro" id="IPR000524">
    <property type="entry name" value="Tscrpt_reg_HTH_GntR"/>
</dbReference>
<evidence type="ECO:0000313" key="5">
    <source>
        <dbReference type="EMBL" id="XDS44740.1"/>
    </source>
</evidence>
<dbReference type="GO" id="GO:0003700">
    <property type="term" value="F:DNA-binding transcription factor activity"/>
    <property type="evidence" value="ECO:0007669"/>
    <property type="project" value="InterPro"/>
</dbReference>